<protein>
    <submittedName>
        <fullName evidence="3">M48 family metallopeptidase</fullName>
    </submittedName>
</protein>
<dbReference type="AlphaFoldDB" id="A0A9D2FST0"/>
<feature type="region of interest" description="Disordered" evidence="1">
    <location>
        <begin position="68"/>
        <end position="92"/>
    </location>
</feature>
<dbReference type="CDD" id="cd07344">
    <property type="entry name" value="M48_yhfN_like"/>
    <property type="match status" value="1"/>
</dbReference>
<dbReference type="Gene3D" id="3.30.2010.10">
    <property type="entry name" value="Metalloproteases ('zincins'), catalytic domain"/>
    <property type="match status" value="1"/>
</dbReference>
<dbReference type="Pfam" id="PF01863">
    <property type="entry name" value="YgjP-like"/>
    <property type="match status" value="2"/>
</dbReference>
<accession>A0A9D2FST0</accession>
<evidence type="ECO:0000256" key="1">
    <source>
        <dbReference type="SAM" id="MobiDB-lite"/>
    </source>
</evidence>
<feature type="domain" description="YgjP-like metallopeptidase" evidence="2">
    <location>
        <begin position="27"/>
        <end position="81"/>
    </location>
</feature>
<proteinExistence type="predicted"/>
<dbReference type="EMBL" id="DXBG01000296">
    <property type="protein sequence ID" value="HIZ66719.1"/>
    <property type="molecule type" value="Genomic_DNA"/>
</dbReference>
<dbReference type="PANTHER" id="PTHR30399:SF1">
    <property type="entry name" value="UTP PYROPHOSPHATASE"/>
    <property type="match status" value="1"/>
</dbReference>
<dbReference type="InterPro" id="IPR053136">
    <property type="entry name" value="UTP_pyrophosphatase-like"/>
</dbReference>
<dbReference type="Proteomes" id="UP000824056">
    <property type="component" value="Unassembled WGS sequence"/>
</dbReference>
<feature type="domain" description="YgjP-like metallopeptidase" evidence="2">
    <location>
        <begin position="92"/>
        <end position="195"/>
    </location>
</feature>
<reference evidence="3" key="1">
    <citation type="journal article" date="2021" name="PeerJ">
        <title>Extensive microbial diversity within the chicken gut microbiome revealed by metagenomics and culture.</title>
        <authorList>
            <person name="Gilroy R."/>
            <person name="Ravi A."/>
            <person name="Getino M."/>
            <person name="Pursley I."/>
            <person name="Horton D.L."/>
            <person name="Alikhan N.F."/>
            <person name="Baker D."/>
            <person name="Gharbi K."/>
            <person name="Hall N."/>
            <person name="Watson M."/>
            <person name="Adriaenssens E.M."/>
            <person name="Foster-Nyarko E."/>
            <person name="Jarju S."/>
            <person name="Secka A."/>
            <person name="Antonio M."/>
            <person name="Oren A."/>
            <person name="Chaudhuri R.R."/>
            <person name="La Ragione R."/>
            <person name="Hildebrand F."/>
            <person name="Pallen M.J."/>
        </authorList>
    </citation>
    <scope>NUCLEOTIDE SEQUENCE</scope>
    <source>
        <strain evidence="3">1068</strain>
    </source>
</reference>
<organism evidence="3 4">
    <name type="scientific">Candidatus Blautia pullicola</name>
    <dbReference type="NCBI Taxonomy" id="2838498"/>
    <lineage>
        <taxon>Bacteria</taxon>
        <taxon>Bacillati</taxon>
        <taxon>Bacillota</taxon>
        <taxon>Clostridia</taxon>
        <taxon>Lachnospirales</taxon>
        <taxon>Lachnospiraceae</taxon>
        <taxon>Blautia</taxon>
    </lineage>
</organism>
<sequence>MKNRRVKKTCFLELKGQQIQIEKKQIKNMYLRVGSEGEIRISAPLSVSDKRVEEFVLEKWNWIEKAREKQKTKRETEAPGWEKGLSPGQQEARKEECRKIMLARLPRIIQKWERLTGLHALEWKLRDMKTRWGTCVPAKKRIWLNLRLALYPEECLEYVVVHELVHFLVPGHGPEFWKYMDRFFPEWPRVRKELNGI</sequence>
<feature type="compositionally biased region" description="Basic and acidic residues" evidence="1">
    <location>
        <begin position="68"/>
        <end position="77"/>
    </location>
</feature>
<evidence type="ECO:0000313" key="3">
    <source>
        <dbReference type="EMBL" id="HIZ66719.1"/>
    </source>
</evidence>
<comment type="caution">
    <text evidence="3">The sequence shown here is derived from an EMBL/GenBank/DDBJ whole genome shotgun (WGS) entry which is preliminary data.</text>
</comment>
<gene>
    <name evidence="3" type="ORF">H9809_12635</name>
</gene>
<evidence type="ECO:0000259" key="2">
    <source>
        <dbReference type="Pfam" id="PF01863"/>
    </source>
</evidence>
<name>A0A9D2FST0_9FIRM</name>
<evidence type="ECO:0000313" key="4">
    <source>
        <dbReference type="Proteomes" id="UP000824056"/>
    </source>
</evidence>
<dbReference type="PANTHER" id="PTHR30399">
    <property type="entry name" value="UNCHARACTERIZED PROTEIN YGJP"/>
    <property type="match status" value="1"/>
</dbReference>
<reference evidence="3" key="2">
    <citation type="submission" date="2021-04" db="EMBL/GenBank/DDBJ databases">
        <authorList>
            <person name="Gilroy R."/>
        </authorList>
    </citation>
    <scope>NUCLEOTIDE SEQUENCE</scope>
    <source>
        <strain evidence="3">1068</strain>
    </source>
</reference>
<dbReference type="InterPro" id="IPR002725">
    <property type="entry name" value="YgjP-like_metallopeptidase"/>
</dbReference>